<evidence type="ECO:0000256" key="1">
    <source>
        <dbReference type="SAM" id="MobiDB-lite"/>
    </source>
</evidence>
<dbReference type="Proteomes" id="UP000515728">
    <property type="component" value="Chromosome"/>
</dbReference>
<name>A0A7G7MLD9_9PSEU</name>
<keyword evidence="3" id="KW-1185">Reference proteome</keyword>
<evidence type="ECO:0000313" key="2">
    <source>
        <dbReference type="EMBL" id="QNG53600.1"/>
    </source>
</evidence>
<evidence type="ECO:0000313" key="3">
    <source>
        <dbReference type="Proteomes" id="UP000515728"/>
    </source>
</evidence>
<sequence length="68" mass="6983">MRGPRGRDDPAAARTGACTEIHRPGELTSTVVWLRAEWPAVLDGLTDADLDAPAGGTGQLRAAGQGAT</sequence>
<feature type="region of interest" description="Disordered" evidence="1">
    <location>
        <begin position="48"/>
        <end position="68"/>
    </location>
</feature>
<reference evidence="2 3" key="1">
    <citation type="submission" date="2020-08" db="EMBL/GenBank/DDBJ databases">
        <authorList>
            <person name="Mo P."/>
        </authorList>
    </citation>
    <scope>NUCLEOTIDE SEQUENCE [LARGE SCALE GENOMIC DNA]</scope>
    <source>
        <strain evidence="2 3">CGMCC 4.1532</strain>
    </source>
</reference>
<dbReference type="KEGG" id="ppel:H6H00_06490"/>
<dbReference type="EMBL" id="CP060131">
    <property type="protein sequence ID" value="QNG53600.1"/>
    <property type="molecule type" value="Genomic_DNA"/>
</dbReference>
<accession>A0A7G7MLD9</accession>
<protein>
    <submittedName>
        <fullName evidence="2">Uncharacterized protein</fullName>
    </submittedName>
</protein>
<organism evidence="2 3">
    <name type="scientific">Pseudonocardia petroleophila</name>
    <dbReference type="NCBI Taxonomy" id="37331"/>
    <lineage>
        <taxon>Bacteria</taxon>
        <taxon>Bacillati</taxon>
        <taxon>Actinomycetota</taxon>
        <taxon>Actinomycetes</taxon>
        <taxon>Pseudonocardiales</taxon>
        <taxon>Pseudonocardiaceae</taxon>
        <taxon>Pseudonocardia</taxon>
    </lineage>
</organism>
<dbReference type="RefSeq" id="WP_185720427.1">
    <property type="nucleotide sequence ID" value="NZ_BAAAWI010000001.1"/>
</dbReference>
<dbReference type="AlphaFoldDB" id="A0A7G7MLD9"/>
<gene>
    <name evidence="2" type="ORF">H6H00_06490</name>
</gene>
<proteinExistence type="predicted"/>